<feature type="transmembrane region" description="Helical" evidence="10">
    <location>
        <begin position="340"/>
        <end position="364"/>
    </location>
</feature>
<feature type="transmembrane region" description="Helical" evidence="10">
    <location>
        <begin position="108"/>
        <end position="128"/>
    </location>
</feature>
<accession>A0ABR3B3P8</accession>
<evidence type="ECO:0000256" key="10">
    <source>
        <dbReference type="RuleBase" id="RU365067"/>
    </source>
</evidence>
<proteinExistence type="inferred from homology"/>
<feature type="transmembrane region" description="Helical" evidence="10">
    <location>
        <begin position="134"/>
        <end position="157"/>
    </location>
</feature>
<comment type="function">
    <text evidence="9 10">Intramembrane glycolipid transporter that operates in the biosynthetic pathway of dolichol-linked oligosaccharides, the glycan precursors employed in protein asparagine (N)-glycosylation. The sequential addition of sugars to dolichol pyrophosphate produces dolichol-linked oligosaccharides containing fourteen sugars, including two GlcNAcs, nine mannoses and three glucoses. Once assembled, the oligosaccharide is transferred from the lipid to nascent proteins by oligosaccharyltransferases. The assembly of dolichol-linked oligosaccharides begins on the cytosolic side of the endoplasmic reticulum membrane and finishes in its lumen. RFT1 could mediate the translocation of the cytosolically oriented intermediate DolPP-GlcNAc2Man5, produced by ALG11, into the ER lumen where dolichol-linked oligosaccharides assembly continues. However, the intramembrane lipid transporter activity could not be confirmed in vitro.</text>
</comment>
<evidence type="ECO:0000256" key="6">
    <source>
        <dbReference type="ARBA" id="ARBA00022989"/>
    </source>
</evidence>
<feature type="transmembrane region" description="Helical" evidence="10">
    <location>
        <begin position="441"/>
        <end position="465"/>
    </location>
</feature>
<evidence type="ECO:0000256" key="5">
    <source>
        <dbReference type="ARBA" id="ARBA00022824"/>
    </source>
</evidence>
<keyword evidence="12" id="KW-1185">Reference proteome</keyword>
<evidence type="ECO:0000256" key="7">
    <source>
        <dbReference type="ARBA" id="ARBA00023136"/>
    </source>
</evidence>
<feature type="transmembrane region" description="Helical" evidence="10">
    <location>
        <begin position="417"/>
        <end position="435"/>
    </location>
</feature>
<comment type="caution">
    <text evidence="11">The sequence shown here is derived from an EMBL/GenBank/DDBJ whole genome shotgun (WGS) entry which is preliminary data.</text>
</comment>
<protein>
    <recommendedName>
        <fullName evidence="8 10">Man(5)GlcNAc(2)-PP-dolichol translocation protein RFT1</fullName>
    </recommendedName>
</protein>
<keyword evidence="10" id="KW-0813">Transport</keyword>
<dbReference type="InterPro" id="IPR007594">
    <property type="entry name" value="RFT1"/>
</dbReference>
<keyword evidence="5 10" id="KW-0256">Endoplasmic reticulum</keyword>
<comment type="caution">
    <text evidence="10">Lacks conserved residue(s) required for the propagation of feature annotation.</text>
</comment>
<dbReference type="PANTHER" id="PTHR13117:SF5">
    <property type="entry name" value="PROTEIN RFT1 HOMOLOG"/>
    <property type="match status" value="1"/>
</dbReference>
<dbReference type="PANTHER" id="PTHR13117">
    <property type="entry name" value="ENDOPLASMIC RETICULUM MULTISPAN TRANSMEMBRANE PROTEIN-RELATED"/>
    <property type="match status" value="1"/>
</dbReference>
<keyword evidence="6 10" id="KW-1133">Transmembrane helix</keyword>
<comment type="pathway">
    <text evidence="2">Protein modification; protein glycosylation.</text>
</comment>
<feature type="transmembrane region" description="Helical" evidence="10">
    <location>
        <begin position="201"/>
        <end position="225"/>
    </location>
</feature>
<evidence type="ECO:0000313" key="11">
    <source>
        <dbReference type="EMBL" id="KAL0089031.1"/>
    </source>
</evidence>
<reference evidence="11 12" key="1">
    <citation type="submission" date="2024-04" db="EMBL/GenBank/DDBJ databases">
        <title>Symmetric and asymmetric DNA N6-adenine methylation regulates different biological responses in Mucorales.</title>
        <authorList>
            <consortium name="Lawrence Berkeley National Laboratory"/>
            <person name="Lax C."/>
            <person name="Mondo S.J."/>
            <person name="Osorio-Concepcion M."/>
            <person name="Muszewska A."/>
            <person name="Corrochano-Luque M."/>
            <person name="Gutierrez G."/>
            <person name="Riley R."/>
            <person name="Lipzen A."/>
            <person name="Guo J."/>
            <person name="Hundley H."/>
            <person name="Amirebrahimi M."/>
            <person name="Ng V."/>
            <person name="Lorenzo-Gutierrez D."/>
            <person name="Binder U."/>
            <person name="Yang J."/>
            <person name="Song Y."/>
            <person name="Canovas D."/>
            <person name="Navarro E."/>
            <person name="Freitag M."/>
            <person name="Gabaldon T."/>
            <person name="Grigoriev I.V."/>
            <person name="Corrochano L.M."/>
            <person name="Nicolas F.E."/>
            <person name="Garre V."/>
        </authorList>
    </citation>
    <scope>NUCLEOTIDE SEQUENCE [LARGE SCALE GENOMIC DNA]</scope>
    <source>
        <strain evidence="11 12">L51</strain>
    </source>
</reference>
<organism evidence="11 12">
    <name type="scientific">Phycomyces blakesleeanus</name>
    <dbReference type="NCBI Taxonomy" id="4837"/>
    <lineage>
        <taxon>Eukaryota</taxon>
        <taxon>Fungi</taxon>
        <taxon>Fungi incertae sedis</taxon>
        <taxon>Mucoromycota</taxon>
        <taxon>Mucoromycotina</taxon>
        <taxon>Mucoromycetes</taxon>
        <taxon>Mucorales</taxon>
        <taxon>Phycomycetaceae</taxon>
        <taxon>Phycomyces</taxon>
    </lineage>
</organism>
<keyword evidence="7 10" id="KW-0472">Membrane</keyword>
<dbReference type="EMBL" id="JBCLYO010000005">
    <property type="protein sequence ID" value="KAL0089031.1"/>
    <property type="molecule type" value="Genomic_DNA"/>
</dbReference>
<feature type="transmembrane region" description="Helical" evidence="10">
    <location>
        <begin position="384"/>
        <end position="405"/>
    </location>
</feature>
<feature type="transmembrane region" description="Helical" evidence="10">
    <location>
        <begin position="169"/>
        <end position="189"/>
    </location>
</feature>
<dbReference type="Proteomes" id="UP001448207">
    <property type="component" value="Unassembled WGS sequence"/>
</dbReference>
<evidence type="ECO:0000256" key="2">
    <source>
        <dbReference type="ARBA" id="ARBA00004922"/>
    </source>
</evidence>
<evidence type="ECO:0000313" key="12">
    <source>
        <dbReference type="Proteomes" id="UP001448207"/>
    </source>
</evidence>
<sequence length="552" mass="61465">MPNSAGTDGVLASSVKGVYYLIMLQLMSRLVTFVLHQVVLRFTSAETLGIASVQFELLLSTILFLSREGFRCALLRSQETKTSSSESFLGILDTTPEGVEQKTTNVSYIPTCLGLITTILACSYFLSFDQTCPHYHLSVIIFGVAAMAELVIEPLFILALQRLYFQVRVSVEGVAVVLRCLVTFGLTILGSRGNGENTYGVLAFAIAQLVFGLTMMVGYLGFFAMEVSKGNIALRSLYPRRLVSTDGKVYWFDRTLLDLSITLTKQSLLKHILTEGDKMLITALSTDDNQGIYAFVVNYGSLVVRILFQPLEETGRTLFSKVLSVSPDQKENSITTVTDVLLVIIRFHVLLGLLFVCFATNYTSTLIDLLVGKEWSTVRNAPQVLSAYCLYVPMMGINGITEAFVQSAASSSDLTRQSYAMIGFSICFMLAGYLWMSVWDFGAIGLVMANMVNVSIRIVYSLHFIKTYVGAQRNKLHIRNWMPRRLTMGAFASSWAITRWSLHHIGWQTLDQKARHISVGVACFSVVCAVIYKKEQRFLTDLVRLSKGRKQN</sequence>
<evidence type="ECO:0000256" key="9">
    <source>
        <dbReference type="ARBA" id="ARBA00045912"/>
    </source>
</evidence>
<name>A0ABR3B3P8_PHYBL</name>
<feature type="transmembrane region" description="Helical" evidence="10">
    <location>
        <begin position="18"/>
        <end position="36"/>
    </location>
</feature>
<evidence type="ECO:0000256" key="8">
    <source>
        <dbReference type="ARBA" id="ARBA00044793"/>
    </source>
</evidence>
<dbReference type="Pfam" id="PF04506">
    <property type="entry name" value="Rft-1"/>
    <property type="match status" value="1"/>
</dbReference>
<evidence type="ECO:0000256" key="3">
    <source>
        <dbReference type="ARBA" id="ARBA00010288"/>
    </source>
</evidence>
<gene>
    <name evidence="11" type="ORF">J3Q64DRAFT_1832827</name>
</gene>
<comment type="subcellular location">
    <subcellularLocation>
        <location evidence="1 10">Endoplasmic reticulum membrane</location>
        <topology evidence="1 10">Multi-pass membrane protein</topology>
    </subcellularLocation>
</comment>
<comment type="similarity">
    <text evidence="3 10">Belongs to the RFT1 family.</text>
</comment>
<evidence type="ECO:0000256" key="1">
    <source>
        <dbReference type="ARBA" id="ARBA00004477"/>
    </source>
</evidence>
<keyword evidence="4 10" id="KW-0812">Transmembrane</keyword>
<evidence type="ECO:0000256" key="4">
    <source>
        <dbReference type="ARBA" id="ARBA00022692"/>
    </source>
</evidence>